<dbReference type="Pfam" id="PF00990">
    <property type="entry name" value="GGDEF"/>
    <property type="match status" value="1"/>
</dbReference>
<organism evidence="5 6">
    <name type="scientific">Desulfovibrio fairfieldensis</name>
    <dbReference type="NCBI Taxonomy" id="44742"/>
    <lineage>
        <taxon>Bacteria</taxon>
        <taxon>Pseudomonadati</taxon>
        <taxon>Thermodesulfobacteriota</taxon>
        <taxon>Desulfovibrionia</taxon>
        <taxon>Desulfovibrionales</taxon>
        <taxon>Desulfovibrionaceae</taxon>
        <taxon>Desulfovibrio</taxon>
    </lineage>
</organism>
<dbReference type="CDD" id="cd18773">
    <property type="entry name" value="PDC1_HK_sensor"/>
    <property type="match status" value="1"/>
</dbReference>
<keyword evidence="6" id="KW-1185">Reference proteome</keyword>
<comment type="catalytic activity">
    <reaction evidence="2">
        <text>2 GTP = 3',3'-c-di-GMP + 2 diphosphate</text>
        <dbReference type="Rhea" id="RHEA:24898"/>
        <dbReference type="ChEBI" id="CHEBI:33019"/>
        <dbReference type="ChEBI" id="CHEBI:37565"/>
        <dbReference type="ChEBI" id="CHEBI:58805"/>
        <dbReference type="EC" id="2.7.7.65"/>
    </reaction>
</comment>
<dbReference type="SUPFAM" id="SSF55073">
    <property type="entry name" value="Nucleotide cyclase"/>
    <property type="match status" value="1"/>
</dbReference>
<evidence type="ECO:0000256" key="1">
    <source>
        <dbReference type="ARBA" id="ARBA00012528"/>
    </source>
</evidence>
<evidence type="ECO:0000313" key="6">
    <source>
        <dbReference type="Proteomes" id="UP000069241"/>
    </source>
</evidence>
<dbReference type="RefSeq" id="WP_062253551.1">
    <property type="nucleotide sequence ID" value="NZ_CP014229.1"/>
</dbReference>
<proteinExistence type="predicted"/>
<dbReference type="InterPro" id="IPR029151">
    <property type="entry name" value="Sensor-like_sf"/>
</dbReference>
<protein>
    <recommendedName>
        <fullName evidence="1">diguanylate cyclase</fullName>
        <ecNumber evidence="1">2.7.7.65</ecNumber>
    </recommendedName>
</protein>
<dbReference type="CDD" id="cd01949">
    <property type="entry name" value="GGDEF"/>
    <property type="match status" value="1"/>
</dbReference>
<dbReference type="InterPro" id="IPR050469">
    <property type="entry name" value="Diguanylate_Cyclase"/>
</dbReference>
<dbReference type="SMART" id="SM00267">
    <property type="entry name" value="GGDEF"/>
    <property type="match status" value="1"/>
</dbReference>
<keyword evidence="3" id="KW-0472">Membrane</keyword>
<accession>A0A0X8JLA1</accession>
<dbReference type="KEGG" id="dfi:AXF13_12025"/>
<dbReference type="PROSITE" id="PS51257">
    <property type="entry name" value="PROKAR_LIPOPROTEIN"/>
    <property type="match status" value="1"/>
</dbReference>
<feature type="domain" description="GGDEF" evidence="4">
    <location>
        <begin position="357"/>
        <end position="483"/>
    </location>
</feature>
<dbReference type="GO" id="GO:0052621">
    <property type="term" value="F:diguanylate cyclase activity"/>
    <property type="evidence" value="ECO:0007669"/>
    <property type="project" value="UniProtKB-EC"/>
</dbReference>
<dbReference type="AlphaFoldDB" id="A0A0X8JLA1"/>
<evidence type="ECO:0000256" key="2">
    <source>
        <dbReference type="ARBA" id="ARBA00034247"/>
    </source>
</evidence>
<dbReference type="EC" id="2.7.7.65" evidence="1"/>
<dbReference type="InterPro" id="IPR000160">
    <property type="entry name" value="GGDEF_dom"/>
</dbReference>
<dbReference type="Gene3D" id="3.30.450.20">
    <property type="entry name" value="PAS domain"/>
    <property type="match status" value="1"/>
</dbReference>
<dbReference type="NCBIfam" id="TIGR00254">
    <property type="entry name" value="GGDEF"/>
    <property type="match status" value="1"/>
</dbReference>
<dbReference type="Proteomes" id="UP000069241">
    <property type="component" value="Chromosome"/>
</dbReference>
<dbReference type="PANTHER" id="PTHR45138">
    <property type="entry name" value="REGULATORY COMPONENTS OF SENSORY TRANSDUCTION SYSTEM"/>
    <property type="match status" value="1"/>
</dbReference>
<dbReference type="PROSITE" id="PS50887">
    <property type="entry name" value="GGDEF"/>
    <property type="match status" value="1"/>
</dbReference>
<dbReference type="InterPro" id="IPR029787">
    <property type="entry name" value="Nucleotide_cyclase"/>
</dbReference>
<dbReference type="EMBL" id="CP014229">
    <property type="protein sequence ID" value="AMD90791.1"/>
    <property type="molecule type" value="Genomic_DNA"/>
</dbReference>
<evidence type="ECO:0000256" key="3">
    <source>
        <dbReference type="SAM" id="Phobius"/>
    </source>
</evidence>
<keyword evidence="3" id="KW-0812">Transmembrane</keyword>
<sequence>MKYILRHIKLIVCCIIILGFACVTLESHRAYKQVFDHNIRSISELGSLTIYHEIDKALSMPVAVSLSMANDSFLQAWLEEEQKRPGDAAHIRQLQNYLAGLQKKFKYNSVFVVSEASRTYFHYEGKSGKTISPRNARDAWYYGFVNSGRLYGLDVDMDEADHNALTVFVNCRIDDDNGKLLGVLGVGMKMHRLQDILTSYERRFALKAFLVNDEGVIQVASDSALIEKRNLFATPPLSELKNKLLGHKDETEGRWSGLGSRNICMLSRYVGTLGWYLIVEKDTSPLRSAFRIQLIQSAATALLVIAAVLLLISYLMNRHSSMLQKLAVTDKLTSLPNRGALGDIISREVEAARDWKRTCHAFLFDVDFFKQINDRHGHLTGDRVLVLAARLARENAGEDGMVARWGGDEFFGLIHADAEESRALLERLLAAVREHPELRELGVSLSIGMTRIEETDDVDSLVSRADEALYHSKNDGRDRLSFI</sequence>
<name>A0A0X8JLA1_9BACT</name>
<dbReference type="InterPro" id="IPR043128">
    <property type="entry name" value="Rev_trsase/Diguanyl_cyclase"/>
</dbReference>
<dbReference type="SUPFAM" id="SSF103190">
    <property type="entry name" value="Sensory domain-like"/>
    <property type="match status" value="1"/>
</dbReference>
<dbReference type="Gene3D" id="3.30.70.270">
    <property type="match status" value="1"/>
</dbReference>
<dbReference type="PANTHER" id="PTHR45138:SF9">
    <property type="entry name" value="DIGUANYLATE CYCLASE DGCM-RELATED"/>
    <property type="match status" value="1"/>
</dbReference>
<evidence type="ECO:0000313" key="5">
    <source>
        <dbReference type="EMBL" id="AMD90791.1"/>
    </source>
</evidence>
<reference evidence="6" key="1">
    <citation type="submission" date="2016-02" db="EMBL/GenBank/DDBJ databases">
        <authorList>
            <person name="Holder M.E."/>
            <person name="Ajami N.J."/>
            <person name="Petrosino J.F."/>
        </authorList>
    </citation>
    <scope>NUCLEOTIDE SEQUENCE [LARGE SCALE GENOMIC DNA]</scope>
    <source>
        <strain evidence="6">CCUG 45958</strain>
    </source>
</reference>
<feature type="transmembrane region" description="Helical" evidence="3">
    <location>
        <begin position="294"/>
        <end position="316"/>
    </location>
</feature>
<gene>
    <name evidence="5" type="ORF">AXF13_12025</name>
</gene>
<evidence type="ECO:0000259" key="4">
    <source>
        <dbReference type="PROSITE" id="PS50887"/>
    </source>
</evidence>
<dbReference type="STRING" id="44742.AXF13_12025"/>
<keyword evidence="3" id="KW-1133">Transmembrane helix</keyword>